<dbReference type="EMBL" id="CP038436">
    <property type="protein sequence ID" value="QBX56356.1"/>
    <property type="molecule type" value="Genomic_DNA"/>
</dbReference>
<sequence length="82" mass="9273">MEAVGVEVGMVPVSVRNRLFAGRSSDLERRMAELEDAVQECRALNVRLAELTDVVAELLLPVAARDEARIEELLKKYRRDFS</sequence>
<keyword evidence="4" id="KW-1185">Reference proteome</keyword>
<dbReference type="KEGG" id="nsn:EXE58_13360"/>
<keyword evidence="1" id="KW-0175">Coiled coil</keyword>
<organism evidence="3 4">
    <name type="scientific">Nocardioides seonyuensis</name>
    <dbReference type="NCBI Taxonomy" id="2518371"/>
    <lineage>
        <taxon>Bacteria</taxon>
        <taxon>Bacillati</taxon>
        <taxon>Actinomycetota</taxon>
        <taxon>Actinomycetes</taxon>
        <taxon>Propionibacteriales</taxon>
        <taxon>Nocardioidaceae</taxon>
        <taxon>Nocardioides</taxon>
    </lineage>
</organism>
<dbReference type="AlphaFoldDB" id="A0A4P7IGE4"/>
<name>A0A4P7IGE4_9ACTN</name>
<reference evidence="3 4" key="1">
    <citation type="submission" date="2019-03" db="EMBL/GenBank/DDBJ databases">
        <title>Three New Species of Nocardioides, Nocardioides euryhalodurans sp. nov., Nocardioides seonyuensis sp. nov. and Nocardioides eburneoflavus sp. nov. Iolated from Soil.</title>
        <authorList>
            <person name="Roh S.G."/>
            <person name="Lee C."/>
            <person name="Kim M.-K."/>
            <person name="Kim S.B."/>
        </authorList>
    </citation>
    <scope>NUCLEOTIDE SEQUENCE [LARGE SCALE GENOMIC DNA]</scope>
    <source>
        <strain evidence="3 4">MMS17-SY207-3</strain>
    </source>
</reference>
<dbReference type="Proteomes" id="UP000294853">
    <property type="component" value="Chromosome"/>
</dbReference>
<accession>A0A4P7IGE4</accession>
<evidence type="ECO:0000313" key="4">
    <source>
        <dbReference type="Proteomes" id="UP000294853"/>
    </source>
</evidence>
<dbReference type="OrthoDB" id="4951290at2"/>
<protein>
    <recommendedName>
        <fullName evidence="2">DUF6752 domain-containing protein</fullName>
    </recommendedName>
</protein>
<evidence type="ECO:0000256" key="1">
    <source>
        <dbReference type="SAM" id="Coils"/>
    </source>
</evidence>
<evidence type="ECO:0000313" key="3">
    <source>
        <dbReference type="EMBL" id="QBX56356.1"/>
    </source>
</evidence>
<feature type="domain" description="DUF6752" evidence="2">
    <location>
        <begin position="27"/>
        <end position="80"/>
    </location>
</feature>
<proteinExistence type="predicted"/>
<gene>
    <name evidence="3" type="ORF">EXE58_13360</name>
</gene>
<dbReference type="Pfam" id="PF20537">
    <property type="entry name" value="DUF6752"/>
    <property type="match status" value="1"/>
</dbReference>
<evidence type="ECO:0000259" key="2">
    <source>
        <dbReference type="Pfam" id="PF20537"/>
    </source>
</evidence>
<dbReference type="InterPro" id="IPR046640">
    <property type="entry name" value="DUF6752"/>
</dbReference>
<feature type="coiled-coil region" evidence="1">
    <location>
        <begin position="24"/>
        <end position="54"/>
    </location>
</feature>